<dbReference type="CDD" id="cd01949">
    <property type="entry name" value="GGDEF"/>
    <property type="match status" value="1"/>
</dbReference>
<dbReference type="RefSeq" id="WP_272751855.1">
    <property type="nucleotide sequence ID" value="NZ_JAQQLF010000011.1"/>
</dbReference>
<keyword evidence="6" id="KW-1185">Reference proteome</keyword>
<evidence type="ECO:0000256" key="2">
    <source>
        <dbReference type="ARBA" id="ARBA00034247"/>
    </source>
</evidence>
<dbReference type="InterPro" id="IPR000160">
    <property type="entry name" value="GGDEF_dom"/>
</dbReference>
<dbReference type="PROSITE" id="PS50887">
    <property type="entry name" value="GGDEF"/>
    <property type="match status" value="1"/>
</dbReference>
<organism evidence="5 6">
    <name type="scientific">Vogesella aquatica</name>
    <dbReference type="NCBI Taxonomy" id="2984206"/>
    <lineage>
        <taxon>Bacteria</taxon>
        <taxon>Pseudomonadati</taxon>
        <taxon>Pseudomonadota</taxon>
        <taxon>Betaproteobacteria</taxon>
        <taxon>Neisseriales</taxon>
        <taxon>Chromobacteriaceae</taxon>
        <taxon>Vogesella</taxon>
    </lineage>
</organism>
<evidence type="ECO:0000259" key="4">
    <source>
        <dbReference type="PROSITE" id="PS50887"/>
    </source>
</evidence>
<name>A0ABT5IY83_9NEIS</name>
<gene>
    <name evidence="5" type="ORF">PQU95_09975</name>
</gene>
<dbReference type="SMART" id="SM00267">
    <property type="entry name" value="GGDEF"/>
    <property type="match status" value="1"/>
</dbReference>
<feature type="transmembrane region" description="Helical" evidence="3">
    <location>
        <begin position="6"/>
        <end position="27"/>
    </location>
</feature>
<keyword evidence="3" id="KW-0812">Transmembrane</keyword>
<feature type="transmembrane region" description="Helical" evidence="3">
    <location>
        <begin position="39"/>
        <end position="57"/>
    </location>
</feature>
<comment type="catalytic activity">
    <reaction evidence="2">
        <text>2 GTP = 3',3'-c-di-GMP + 2 diphosphate</text>
        <dbReference type="Rhea" id="RHEA:24898"/>
        <dbReference type="ChEBI" id="CHEBI:33019"/>
        <dbReference type="ChEBI" id="CHEBI:37565"/>
        <dbReference type="ChEBI" id="CHEBI:58805"/>
        <dbReference type="EC" id="2.7.7.65"/>
    </reaction>
</comment>
<evidence type="ECO:0000256" key="1">
    <source>
        <dbReference type="ARBA" id="ARBA00012528"/>
    </source>
</evidence>
<dbReference type="InterPro" id="IPR029787">
    <property type="entry name" value="Nucleotide_cyclase"/>
</dbReference>
<dbReference type="Gene3D" id="3.30.70.270">
    <property type="match status" value="1"/>
</dbReference>
<feature type="transmembrane region" description="Helical" evidence="3">
    <location>
        <begin position="120"/>
        <end position="141"/>
    </location>
</feature>
<feature type="transmembrane region" description="Helical" evidence="3">
    <location>
        <begin position="153"/>
        <end position="172"/>
    </location>
</feature>
<feature type="transmembrane region" description="Helical" evidence="3">
    <location>
        <begin position="63"/>
        <end position="84"/>
    </location>
</feature>
<dbReference type="SUPFAM" id="SSF55073">
    <property type="entry name" value="Nucleotide cyclase"/>
    <property type="match status" value="1"/>
</dbReference>
<reference evidence="5 6" key="1">
    <citation type="submission" date="2023-01" db="EMBL/GenBank/DDBJ databases">
        <title>Novel species of the genus Vogesella isolated from rivers.</title>
        <authorList>
            <person name="Lu H."/>
        </authorList>
    </citation>
    <scope>NUCLEOTIDE SEQUENCE [LARGE SCALE GENOMIC DNA]</scope>
    <source>
        <strain evidence="5 6">DC21W</strain>
    </source>
</reference>
<evidence type="ECO:0000313" key="6">
    <source>
        <dbReference type="Proteomes" id="UP001219956"/>
    </source>
</evidence>
<comment type="caution">
    <text evidence="5">The sequence shown here is derived from an EMBL/GenBank/DDBJ whole genome shotgun (WGS) entry which is preliminary data.</text>
</comment>
<dbReference type="PANTHER" id="PTHR45138:SF9">
    <property type="entry name" value="DIGUANYLATE CYCLASE DGCM-RELATED"/>
    <property type="match status" value="1"/>
</dbReference>
<dbReference type="PANTHER" id="PTHR45138">
    <property type="entry name" value="REGULATORY COMPONENTS OF SENSORY TRANSDUCTION SYSTEM"/>
    <property type="match status" value="1"/>
</dbReference>
<dbReference type="NCBIfam" id="TIGR00254">
    <property type="entry name" value="GGDEF"/>
    <property type="match status" value="1"/>
</dbReference>
<dbReference type="Proteomes" id="UP001219956">
    <property type="component" value="Unassembled WGS sequence"/>
</dbReference>
<dbReference type="InterPro" id="IPR043128">
    <property type="entry name" value="Rev_trsase/Diguanyl_cyclase"/>
</dbReference>
<accession>A0ABT5IY83</accession>
<evidence type="ECO:0000313" key="5">
    <source>
        <dbReference type="EMBL" id="MDC7717539.1"/>
    </source>
</evidence>
<evidence type="ECO:0000256" key="3">
    <source>
        <dbReference type="SAM" id="Phobius"/>
    </source>
</evidence>
<proteinExistence type="predicted"/>
<dbReference type="EC" id="2.7.7.65" evidence="1"/>
<feature type="domain" description="GGDEF" evidence="4">
    <location>
        <begin position="254"/>
        <end position="386"/>
    </location>
</feature>
<sequence length="388" mass="42901">MTSLHSPTLVAVAAILMFIMTLMLLAAWRMNPRIAGLKAWTLAFACGLPICLNLLLRDYAPEWLSVVFTQLSTFLLAWLNLAACRRYLNLRRLPHSAGLCTVAMLLLSGLYFTLVQPNQGLRFLTLSTVLGLLFLLSARTMARGGIAHYPARYLYALCCGSHGVFLLLRPWLFHIGNKGLFDSAQMLVVSHLVVIEAIVALVLLGFCVVMLANEQVTLALKQMADRDPLTGAYNRRAFMSMLEKATLYAHRLAFPVSVLLIDLDHFKRINDTWGHQRGDDALRHVVQVAQDCLREGDILGRMGGEEFAIMLPNATQQEAEHIAGRLRQAIEAQPLQYAGATLSLTTSIGVAGWLAPENPDGLLHRADEAMYQAKRQGRNCVVLAPQAV</sequence>
<feature type="transmembrane region" description="Helical" evidence="3">
    <location>
        <begin position="192"/>
        <end position="213"/>
    </location>
</feature>
<keyword evidence="3" id="KW-0472">Membrane</keyword>
<keyword evidence="3" id="KW-1133">Transmembrane helix</keyword>
<dbReference type="InterPro" id="IPR050469">
    <property type="entry name" value="Diguanylate_Cyclase"/>
</dbReference>
<dbReference type="Pfam" id="PF00990">
    <property type="entry name" value="GGDEF"/>
    <property type="match status" value="1"/>
</dbReference>
<dbReference type="EMBL" id="JAQQLF010000011">
    <property type="protein sequence ID" value="MDC7717539.1"/>
    <property type="molecule type" value="Genomic_DNA"/>
</dbReference>
<feature type="transmembrane region" description="Helical" evidence="3">
    <location>
        <begin position="96"/>
        <end position="114"/>
    </location>
</feature>
<protein>
    <recommendedName>
        <fullName evidence="1">diguanylate cyclase</fullName>
        <ecNumber evidence="1">2.7.7.65</ecNumber>
    </recommendedName>
</protein>